<evidence type="ECO:0000313" key="1">
    <source>
        <dbReference type="EMBL" id="CAG8718493.1"/>
    </source>
</evidence>
<dbReference type="EMBL" id="CAJVPT010037812">
    <property type="protein sequence ID" value="CAG8718493.1"/>
    <property type="molecule type" value="Genomic_DNA"/>
</dbReference>
<dbReference type="Proteomes" id="UP000789525">
    <property type="component" value="Unassembled WGS sequence"/>
</dbReference>
<accession>A0ACA9PP83</accession>
<comment type="caution">
    <text evidence="1">The sequence shown here is derived from an EMBL/GenBank/DDBJ whole genome shotgun (WGS) entry which is preliminary data.</text>
</comment>
<evidence type="ECO:0000313" key="2">
    <source>
        <dbReference type="Proteomes" id="UP000789525"/>
    </source>
</evidence>
<keyword evidence="2" id="KW-1185">Reference proteome</keyword>
<name>A0ACA9PP83_9GLOM</name>
<sequence length="93" mass="10614">MSRVQSFVFTERHREHRAELERGQRLRSSNLADARSVSNRRIVCAIIPNPFALILNIILVHNRRLHVFPPAIVRMAATILAFVSVVFDVLAVN</sequence>
<protein>
    <submittedName>
        <fullName evidence="1">7018_t:CDS:1</fullName>
    </submittedName>
</protein>
<organism evidence="1 2">
    <name type="scientific">Acaulospora colombiana</name>
    <dbReference type="NCBI Taxonomy" id="27376"/>
    <lineage>
        <taxon>Eukaryota</taxon>
        <taxon>Fungi</taxon>
        <taxon>Fungi incertae sedis</taxon>
        <taxon>Mucoromycota</taxon>
        <taxon>Glomeromycotina</taxon>
        <taxon>Glomeromycetes</taxon>
        <taxon>Diversisporales</taxon>
        <taxon>Acaulosporaceae</taxon>
        <taxon>Acaulospora</taxon>
    </lineage>
</organism>
<gene>
    <name evidence="1" type="ORF">ACOLOM_LOCUS11023</name>
</gene>
<reference evidence="1" key="1">
    <citation type="submission" date="2021-06" db="EMBL/GenBank/DDBJ databases">
        <authorList>
            <person name="Kallberg Y."/>
            <person name="Tangrot J."/>
            <person name="Rosling A."/>
        </authorList>
    </citation>
    <scope>NUCLEOTIDE SEQUENCE</scope>
    <source>
        <strain evidence="1">CL356</strain>
    </source>
</reference>
<proteinExistence type="predicted"/>
<feature type="non-terminal residue" evidence="1">
    <location>
        <position position="93"/>
    </location>
</feature>